<reference evidence="8 9" key="1">
    <citation type="submission" date="2017-11" db="EMBL/GenBank/DDBJ databases">
        <title>Genomic Encyclopedia of Archaeal and Bacterial Type Strains, Phase II (KMG-II): From Individual Species to Whole Genera.</title>
        <authorList>
            <person name="Goeker M."/>
        </authorList>
    </citation>
    <scope>NUCLEOTIDE SEQUENCE [LARGE SCALE GENOMIC DNA]</scope>
    <source>
        <strain evidence="8 9">DSM 22413</strain>
    </source>
</reference>
<feature type="binding site" evidence="4">
    <location>
        <begin position="374"/>
        <end position="376"/>
    </location>
    <ligand>
        <name>FAD</name>
        <dbReference type="ChEBI" id="CHEBI:57692"/>
    </ligand>
</feature>
<dbReference type="GO" id="GO:0006139">
    <property type="term" value="P:nucleobase-containing compound metabolic process"/>
    <property type="evidence" value="ECO:0007669"/>
    <property type="project" value="UniProtKB-ARBA"/>
</dbReference>
<evidence type="ECO:0000259" key="7">
    <source>
        <dbReference type="PROSITE" id="PS51645"/>
    </source>
</evidence>
<dbReference type="GO" id="GO:0006950">
    <property type="term" value="P:response to stress"/>
    <property type="evidence" value="ECO:0007669"/>
    <property type="project" value="UniProtKB-ARBA"/>
</dbReference>
<dbReference type="Gene3D" id="1.25.40.80">
    <property type="match status" value="1"/>
</dbReference>
<name>A0A2M8WJ76_9MICO</name>
<keyword evidence="1 4" id="KW-0285">Flavoprotein</keyword>
<comment type="similarity">
    <text evidence="6">Belongs to the DNA photolyase family.</text>
</comment>
<dbReference type="PANTHER" id="PTHR11455:SF9">
    <property type="entry name" value="CRYPTOCHROME CIRCADIAN CLOCK 5 ISOFORM X1"/>
    <property type="match status" value="1"/>
</dbReference>
<dbReference type="InterPro" id="IPR018394">
    <property type="entry name" value="DNA_photolyase_1_CS_C"/>
</dbReference>
<dbReference type="Gene3D" id="3.40.50.620">
    <property type="entry name" value="HUPs"/>
    <property type="match status" value="1"/>
</dbReference>
<dbReference type="RefSeq" id="WP_100350365.1">
    <property type="nucleotide sequence ID" value="NZ_PGTZ01000009.1"/>
</dbReference>
<feature type="site" description="Electron transfer via tryptophanyl radical" evidence="5">
    <location>
        <position position="384"/>
    </location>
</feature>
<dbReference type="OrthoDB" id="9772484at2"/>
<dbReference type="GO" id="GO:0003904">
    <property type="term" value="F:deoxyribodipyrimidine photo-lyase activity"/>
    <property type="evidence" value="ECO:0007669"/>
    <property type="project" value="TreeGrafter"/>
</dbReference>
<dbReference type="PRINTS" id="PR00147">
    <property type="entry name" value="DNAPHOTLYASE"/>
</dbReference>
<dbReference type="GO" id="GO:0003677">
    <property type="term" value="F:DNA binding"/>
    <property type="evidence" value="ECO:0007669"/>
    <property type="project" value="TreeGrafter"/>
</dbReference>
<evidence type="ECO:0000313" key="9">
    <source>
        <dbReference type="Proteomes" id="UP000231586"/>
    </source>
</evidence>
<gene>
    <name evidence="8" type="ORF">CLV34_2221</name>
</gene>
<feature type="binding site" evidence="4">
    <location>
        <position position="221"/>
    </location>
    <ligand>
        <name>FAD</name>
        <dbReference type="ChEBI" id="CHEBI:57692"/>
    </ligand>
</feature>
<dbReference type="InterPro" id="IPR014729">
    <property type="entry name" value="Rossmann-like_a/b/a_fold"/>
</dbReference>
<dbReference type="InterPro" id="IPR036134">
    <property type="entry name" value="Crypto/Photolyase_FAD-like_sf"/>
</dbReference>
<evidence type="ECO:0000313" key="8">
    <source>
        <dbReference type="EMBL" id="PJI90963.1"/>
    </source>
</evidence>
<comment type="caution">
    <text evidence="8">The sequence shown here is derived from an EMBL/GenBank/DDBJ whole genome shotgun (WGS) entry which is preliminary data.</text>
</comment>
<sequence>MTAPDARPTVAWFRRDLRLADNPALVAAVEEAREARGGVVPLFILDPRLERASGAPRAAHLARSVAALSEATGGRLVVRRGAPQDVLAGVVRDVGATSVHVAASFEPFGARRDAAVEAALAETGARLVRTGSPYAVAPGRVLNRAGEPFQVFTPFRDAWLAHGWRAPVARPREIPWADVPPDRTRDGLPEVPVTDADLPAAGERAARDRWHRFLREHLRGYAAERERPDRPGTSRASVALKWGELHPRTLLADLHAAVTDDRTLADDAVRFRTELAWREFHADVLHHHPGAASRSLRQILPEDAWATGAAERDALAAWTAGRTGYPLVDAGMRQLLGEGWVHNRVRMVVASFLVKDLHVRWQRGAEHFMAHLVDGDVPQNQLNWQWVAGTGRDAAPYFRIFNPVKQGKDFDPDGDYVRRWVPELRGIPGTAVHEPWLVGDALPGGYPERVVDHAVERKVALDDFARGRAS</sequence>
<dbReference type="InterPro" id="IPR005101">
    <property type="entry name" value="Cryptochr/Photolyase_FAD-bd"/>
</dbReference>
<keyword evidence="3 6" id="KW-0157">Chromophore</keyword>
<feature type="site" description="Electron transfer via tryptophanyl radical" evidence="5">
    <location>
        <position position="305"/>
    </location>
</feature>
<dbReference type="SUPFAM" id="SSF52425">
    <property type="entry name" value="Cryptochrome/photolyase, N-terminal domain"/>
    <property type="match status" value="1"/>
</dbReference>
<feature type="binding site" evidence="4">
    <location>
        <begin position="233"/>
        <end position="237"/>
    </location>
    <ligand>
        <name>FAD</name>
        <dbReference type="ChEBI" id="CHEBI:57692"/>
    </ligand>
</feature>
<dbReference type="SUPFAM" id="SSF48173">
    <property type="entry name" value="Cryptochrome/photolyase FAD-binding domain"/>
    <property type="match status" value="1"/>
</dbReference>
<dbReference type="GO" id="GO:0071949">
    <property type="term" value="F:FAD binding"/>
    <property type="evidence" value="ECO:0007669"/>
    <property type="project" value="TreeGrafter"/>
</dbReference>
<feature type="binding site" evidence="4">
    <location>
        <position position="271"/>
    </location>
    <ligand>
        <name>FAD</name>
        <dbReference type="ChEBI" id="CHEBI:57692"/>
    </ligand>
</feature>
<evidence type="ECO:0000256" key="3">
    <source>
        <dbReference type="ARBA" id="ARBA00022991"/>
    </source>
</evidence>
<protein>
    <submittedName>
        <fullName evidence="8">Deoxyribodipyrimidine photo-lyase type I</fullName>
    </submittedName>
</protein>
<dbReference type="EMBL" id="PGTZ01000009">
    <property type="protein sequence ID" value="PJI90963.1"/>
    <property type="molecule type" value="Genomic_DNA"/>
</dbReference>
<dbReference type="PROSITE" id="PS00691">
    <property type="entry name" value="DNA_PHOTOLYASES_1_2"/>
    <property type="match status" value="1"/>
</dbReference>
<evidence type="ECO:0000256" key="2">
    <source>
        <dbReference type="ARBA" id="ARBA00022827"/>
    </source>
</evidence>
<dbReference type="Pfam" id="PF03441">
    <property type="entry name" value="FAD_binding_7"/>
    <property type="match status" value="1"/>
</dbReference>
<evidence type="ECO:0000256" key="1">
    <source>
        <dbReference type="ARBA" id="ARBA00022630"/>
    </source>
</evidence>
<dbReference type="InterPro" id="IPR006050">
    <property type="entry name" value="DNA_photolyase_N"/>
</dbReference>
<keyword evidence="2 4" id="KW-0274">FAD</keyword>
<accession>A0A2M8WJ76</accession>
<feature type="domain" description="Photolyase/cryptochrome alpha/beta" evidence="7">
    <location>
        <begin position="7"/>
        <end position="135"/>
    </location>
</feature>
<evidence type="ECO:0000256" key="4">
    <source>
        <dbReference type="PIRSR" id="PIRSR602081-1"/>
    </source>
</evidence>
<dbReference type="InterPro" id="IPR002081">
    <property type="entry name" value="Cryptochrome/DNA_photolyase_1"/>
</dbReference>
<dbReference type="Proteomes" id="UP000231586">
    <property type="component" value="Unassembled WGS sequence"/>
</dbReference>
<comment type="cofactor">
    <cofactor evidence="4">
        <name>FAD</name>
        <dbReference type="ChEBI" id="CHEBI:57692"/>
    </cofactor>
    <text evidence="4">Binds 1 FAD per subunit.</text>
</comment>
<evidence type="ECO:0000256" key="5">
    <source>
        <dbReference type="PIRSR" id="PIRSR602081-2"/>
    </source>
</evidence>
<dbReference type="PANTHER" id="PTHR11455">
    <property type="entry name" value="CRYPTOCHROME"/>
    <property type="match status" value="1"/>
</dbReference>
<dbReference type="Gene3D" id="1.10.579.10">
    <property type="entry name" value="DNA Cyclobutane Dipyrimidine Photolyase, subunit A, domain 3"/>
    <property type="match status" value="1"/>
</dbReference>
<dbReference type="Pfam" id="PF00875">
    <property type="entry name" value="DNA_photolyase"/>
    <property type="match status" value="1"/>
</dbReference>
<dbReference type="InterPro" id="IPR036155">
    <property type="entry name" value="Crypto/Photolyase_N_sf"/>
</dbReference>
<keyword evidence="8" id="KW-0456">Lyase</keyword>
<feature type="site" description="Electron transfer via tryptophanyl radical" evidence="5">
    <location>
        <position position="361"/>
    </location>
</feature>
<evidence type="ECO:0000256" key="6">
    <source>
        <dbReference type="RuleBase" id="RU004182"/>
    </source>
</evidence>
<dbReference type="GO" id="GO:0009416">
    <property type="term" value="P:response to light stimulus"/>
    <property type="evidence" value="ECO:0007669"/>
    <property type="project" value="TreeGrafter"/>
</dbReference>
<dbReference type="PROSITE" id="PS00394">
    <property type="entry name" value="DNA_PHOTOLYASES_1_1"/>
    <property type="match status" value="1"/>
</dbReference>
<dbReference type="PROSITE" id="PS51645">
    <property type="entry name" value="PHR_CRY_ALPHA_BETA"/>
    <property type="match status" value="1"/>
</dbReference>
<dbReference type="AlphaFoldDB" id="A0A2M8WJ76"/>
<organism evidence="8 9">
    <name type="scientific">Luteimicrobium subarcticum</name>
    <dbReference type="NCBI Taxonomy" id="620910"/>
    <lineage>
        <taxon>Bacteria</taxon>
        <taxon>Bacillati</taxon>
        <taxon>Actinomycetota</taxon>
        <taxon>Actinomycetes</taxon>
        <taxon>Micrococcales</taxon>
        <taxon>Luteimicrobium</taxon>
    </lineage>
</organism>
<keyword evidence="9" id="KW-1185">Reference proteome</keyword>
<proteinExistence type="inferred from homology"/>